<dbReference type="InterPro" id="IPR027417">
    <property type="entry name" value="P-loop_NTPase"/>
</dbReference>
<organism evidence="3 4">
    <name type="scientific">Planktomarina temperata RCA23</name>
    <dbReference type="NCBI Taxonomy" id="666509"/>
    <lineage>
        <taxon>Bacteria</taxon>
        <taxon>Pseudomonadati</taxon>
        <taxon>Pseudomonadota</taxon>
        <taxon>Alphaproteobacteria</taxon>
        <taxon>Rhodobacterales</taxon>
        <taxon>Paracoccaceae</taxon>
        <taxon>Planktomarina</taxon>
    </lineage>
</organism>
<evidence type="ECO:0000256" key="1">
    <source>
        <dbReference type="ARBA" id="ARBA00009320"/>
    </source>
</evidence>
<dbReference type="Proteomes" id="UP000028680">
    <property type="component" value="Chromosome"/>
</dbReference>
<protein>
    <recommendedName>
        <fullName evidence="5">Sulfotransferase family protein</fullName>
    </recommendedName>
</protein>
<dbReference type="PANTHER" id="PTHR42743:SF11">
    <property type="entry name" value="AMINODEOXYCHORISMATE LYASE"/>
    <property type="match status" value="1"/>
</dbReference>
<keyword evidence="2" id="KW-0100">Branched-chain amino acid biosynthesis</keyword>
<dbReference type="Pfam" id="PF19798">
    <property type="entry name" value="Sulfotransfer_5"/>
    <property type="match status" value="1"/>
</dbReference>
<keyword evidence="4" id="KW-1185">Reference proteome</keyword>
<name>A0AAN0RLT7_9RHOB</name>
<evidence type="ECO:0008006" key="5">
    <source>
        <dbReference type="Google" id="ProtNLM"/>
    </source>
</evidence>
<dbReference type="AlphaFoldDB" id="A0AAN0RLT7"/>
<proteinExistence type="inferred from homology"/>
<dbReference type="RefSeq" id="WP_044051090.1">
    <property type="nucleotide sequence ID" value="NZ_CP003984.1"/>
</dbReference>
<sequence>MKIAMWSGPRNLSTAMMYAFGNRADTRVVDEPFYGAYLHHSNADHPMRAEIMASMACDPVQVSAELSGPVPGGAAIWYQKHMTHHMLDHFPMDLLAQLRNVFLIRDPARVIASYARKRADVTLYDLGFVQQKKIFDHCVALGQVPVVIDSDDILADPKSALMELCLRLEIAFDPAMLHWPAGPRAQDGIWAAHWYDAVHRSTGFGPAPGPAPRVDADYDALWHQAQAIYEQLQAAK</sequence>
<keyword evidence="2" id="KW-0028">Amino-acid biosynthesis</keyword>
<dbReference type="KEGG" id="ptp:RCA23_c30630"/>
<evidence type="ECO:0000256" key="2">
    <source>
        <dbReference type="ARBA" id="ARBA00023304"/>
    </source>
</evidence>
<comment type="similarity">
    <text evidence="1">Belongs to the class-IV pyridoxal-phosphate-dependent aminotransferase family.</text>
</comment>
<reference evidence="3 4" key="1">
    <citation type="journal article" date="2014" name="ISME J.">
        <title>Adaptation of an abundant Roseobacter RCA organism to pelagic systems revealed by genomic and transcriptomic analyses.</title>
        <authorList>
            <person name="Voget S."/>
            <person name="Wemheuer B."/>
            <person name="Brinkhoff T."/>
            <person name="Vollmers J."/>
            <person name="Dietrich S."/>
            <person name="Giebel H.A."/>
            <person name="Beardsley C."/>
            <person name="Sardemann C."/>
            <person name="Bakenhus I."/>
            <person name="Billerbeck S."/>
            <person name="Daniel R."/>
            <person name="Simon M."/>
        </authorList>
    </citation>
    <scope>NUCLEOTIDE SEQUENCE [LARGE SCALE GENOMIC DNA]</scope>
    <source>
        <strain evidence="3 4">RCA23</strain>
    </source>
</reference>
<dbReference type="Gene3D" id="3.40.50.300">
    <property type="entry name" value="P-loop containing nucleotide triphosphate hydrolases"/>
    <property type="match status" value="1"/>
</dbReference>
<evidence type="ECO:0000313" key="4">
    <source>
        <dbReference type="Proteomes" id="UP000028680"/>
    </source>
</evidence>
<dbReference type="EMBL" id="CP003984">
    <property type="protein sequence ID" value="AII88563.1"/>
    <property type="molecule type" value="Genomic_DNA"/>
</dbReference>
<dbReference type="SUPFAM" id="SSF52540">
    <property type="entry name" value="P-loop containing nucleoside triphosphate hydrolases"/>
    <property type="match status" value="1"/>
</dbReference>
<evidence type="ECO:0000313" key="3">
    <source>
        <dbReference type="EMBL" id="AII88563.1"/>
    </source>
</evidence>
<dbReference type="GO" id="GO:0009082">
    <property type="term" value="P:branched-chain amino acid biosynthetic process"/>
    <property type="evidence" value="ECO:0007669"/>
    <property type="project" value="UniProtKB-KW"/>
</dbReference>
<dbReference type="PANTHER" id="PTHR42743">
    <property type="entry name" value="AMINO-ACID AMINOTRANSFERASE"/>
    <property type="match status" value="1"/>
</dbReference>
<gene>
    <name evidence="3" type="ORF">RCA23_c30630</name>
</gene>
<dbReference type="InterPro" id="IPR050571">
    <property type="entry name" value="Class-IV_PLP-Dep_Aminotrnsfr"/>
</dbReference>
<accession>A0AAN0RLT7</accession>